<sequence>MAPTALIIYWALGAIKNIYFHPLKSIPGPLLPRASNLYYYYYSIFQDGALSQRLPSLHQYYDSPVIRIAPNHVHINDVDIYRQQVPSHTIYSNTNVSRVYCNKTKFLKWDFFYQSSEKVDSIVTVTDPHRHQIYRSRLGPLFSMRSIDQSSSLIIGQFIKAGDSMIRLSENEEMVDTGAIFKALALGMTEELVDYDNAEKDLLLTSLDTVTTRIQLCPYTVPGLVQLKQKCIESISRSVEARNTGKNAKPSLFDSLLDLYPEEAVDPEKNSNRLYDHAMAMIFAGIESVGYTFSAAIFYLLRSPDVLGKLREELEGCDVKLKRETFVEDFGWHVLLQLPYLTAVIKETLRTFPVAPGPLPRVVPSEGLSVGSHVLPGGTIISATINGFHKNPSIFPNPDQFDPSRWLDKNDMMEKALTPFSRGTRGCIGRTLAMRELYTGIAYLVSRCDMELSGEYPDTMEFSDHGVAKPLKPVIVRIYLAVKILPNSIDQIYPVCRISLPVLSESTGNAHI</sequence>
<dbReference type="InterPro" id="IPR002401">
    <property type="entry name" value="Cyt_P450_E_grp-I"/>
</dbReference>
<name>A0A1L9RKT8_ASPWE</name>
<comment type="cofactor">
    <cofactor evidence="1 8">
        <name>heme</name>
        <dbReference type="ChEBI" id="CHEBI:30413"/>
    </cofactor>
</comment>
<evidence type="ECO:0000256" key="6">
    <source>
        <dbReference type="ARBA" id="ARBA00023004"/>
    </source>
</evidence>
<dbReference type="GO" id="GO:0016705">
    <property type="term" value="F:oxidoreductase activity, acting on paired donors, with incorporation or reduction of molecular oxygen"/>
    <property type="evidence" value="ECO:0007669"/>
    <property type="project" value="InterPro"/>
</dbReference>
<dbReference type="GeneID" id="63748947"/>
<dbReference type="OrthoDB" id="3945418at2759"/>
<comment type="similarity">
    <text evidence="2 9">Belongs to the cytochrome P450 family.</text>
</comment>
<evidence type="ECO:0000256" key="2">
    <source>
        <dbReference type="ARBA" id="ARBA00010617"/>
    </source>
</evidence>
<dbReference type="PANTHER" id="PTHR24305:SF210">
    <property type="entry name" value="CYTOCHROME P450 MONOOXYGENASE ASQL-RELATED"/>
    <property type="match status" value="1"/>
</dbReference>
<evidence type="ECO:0000256" key="3">
    <source>
        <dbReference type="ARBA" id="ARBA00022617"/>
    </source>
</evidence>
<evidence type="ECO:0000256" key="4">
    <source>
        <dbReference type="ARBA" id="ARBA00022723"/>
    </source>
</evidence>
<dbReference type="STRING" id="1073089.A0A1L9RKT8"/>
<keyword evidence="4 8" id="KW-0479">Metal-binding</keyword>
<evidence type="ECO:0000256" key="9">
    <source>
        <dbReference type="RuleBase" id="RU000461"/>
    </source>
</evidence>
<evidence type="ECO:0000256" key="8">
    <source>
        <dbReference type="PIRSR" id="PIRSR602401-1"/>
    </source>
</evidence>
<gene>
    <name evidence="10" type="ORF">ASPWEDRAFT_28167</name>
</gene>
<dbReference type="InterPro" id="IPR017972">
    <property type="entry name" value="Cyt_P450_CS"/>
</dbReference>
<dbReference type="GO" id="GO:0004497">
    <property type="term" value="F:monooxygenase activity"/>
    <property type="evidence" value="ECO:0007669"/>
    <property type="project" value="UniProtKB-KW"/>
</dbReference>
<dbReference type="AlphaFoldDB" id="A0A1L9RKT8"/>
<dbReference type="EMBL" id="KV878212">
    <property type="protein sequence ID" value="OJJ35540.1"/>
    <property type="molecule type" value="Genomic_DNA"/>
</dbReference>
<accession>A0A1L9RKT8</accession>
<dbReference type="RefSeq" id="XP_040689216.1">
    <property type="nucleotide sequence ID" value="XM_040833099.1"/>
</dbReference>
<keyword evidence="7 9" id="KW-0503">Monooxygenase</keyword>
<dbReference type="SUPFAM" id="SSF48264">
    <property type="entry name" value="Cytochrome P450"/>
    <property type="match status" value="1"/>
</dbReference>
<dbReference type="CDD" id="cd11062">
    <property type="entry name" value="CYP58-like"/>
    <property type="match status" value="1"/>
</dbReference>
<dbReference type="VEuPathDB" id="FungiDB:ASPWEDRAFT_28167"/>
<dbReference type="PANTHER" id="PTHR24305">
    <property type="entry name" value="CYTOCHROME P450"/>
    <property type="match status" value="1"/>
</dbReference>
<organism evidence="10 11">
    <name type="scientific">Aspergillus wentii DTO 134E9</name>
    <dbReference type="NCBI Taxonomy" id="1073089"/>
    <lineage>
        <taxon>Eukaryota</taxon>
        <taxon>Fungi</taxon>
        <taxon>Dikarya</taxon>
        <taxon>Ascomycota</taxon>
        <taxon>Pezizomycotina</taxon>
        <taxon>Eurotiomycetes</taxon>
        <taxon>Eurotiomycetidae</taxon>
        <taxon>Eurotiales</taxon>
        <taxon>Aspergillaceae</taxon>
        <taxon>Aspergillus</taxon>
        <taxon>Aspergillus subgen. Cremei</taxon>
    </lineage>
</organism>
<keyword evidence="11" id="KW-1185">Reference proteome</keyword>
<keyword evidence="5 9" id="KW-0560">Oxidoreductase</keyword>
<dbReference type="Gene3D" id="1.10.630.10">
    <property type="entry name" value="Cytochrome P450"/>
    <property type="match status" value="1"/>
</dbReference>
<reference evidence="11" key="1">
    <citation type="journal article" date="2017" name="Genome Biol.">
        <title>Comparative genomics reveals high biological diversity and specific adaptations in the industrially and medically important fungal genus Aspergillus.</title>
        <authorList>
            <person name="de Vries R.P."/>
            <person name="Riley R."/>
            <person name="Wiebenga A."/>
            <person name="Aguilar-Osorio G."/>
            <person name="Amillis S."/>
            <person name="Uchima C.A."/>
            <person name="Anderluh G."/>
            <person name="Asadollahi M."/>
            <person name="Askin M."/>
            <person name="Barry K."/>
            <person name="Battaglia E."/>
            <person name="Bayram O."/>
            <person name="Benocci T."/>
            <person name="Braus-Stromeyer S.A."/>
            <person name="Caldana C."/>
            <person name="Canovas D."/>
            <person name="Cerqueira G.C."/>
            <person name="Chen F."/>
            <person name="Chen W."/>
            <person name="Choi C."/>
            <person name="Clum A."/>
            <person name="Dos Santos R.A."/>
            <person name="Damasio A.R."/>
            <person name="Diallinas G."/>
            <person name="Emri T."/>
            <person name="Fekete E."/>
            <person name="Flipphi M."/>
            <person name="Freyberg S."/>
            <person name="Gallo A."/>
            <person name="Gournas C."/>
            <person name="Habgood R."/>
            <person name="Hainaut M."/>
            <person name="Harispe M.L."/>
            <person name="Henrissat B."/>
            <person name="Hilden K.S."/>
            <person name="Hope R."/>
            <person name="Hossain A."/>
            <person name="Karabika E."/>
            <person name="Karaffa L."/>
            <person name="Karanyi Z."/>
            <person name="Krasevec N."/>
            <person name="Kuo A."/>
            <person name="Kusch H."/>
            <person name="LaButti K."/>
            <person name="Lagendijk E.L."/>
            <person name="Lapidus A."/>
            <person name="Levasseur A."/>
            <person name="Lindquist E."/>
            <person name="Lipzen A."/>
            <person name="Logrieco A.F."/>
            <person name="MacCabe A."/>
            <person name="Maekelae M.R."/>
            <person name="Malavazi I."/>
            <person name="Melin P."/>
            <person name="Meyer V."/>
            <person name="Mielnichuk N."/>
            <person name="Miskei M."/>
            <person name="Molnar A.P."/>
            <person name="Mule G."/>
            <person name="Ngan C.Y."/>
            <person name="Orejas M."/>
            <person name="Orosz E."/>
            <person name="Ouedraogo J.P."/>
            <person name="Overkamp K.M."/>
            <person name="Park H.-S."/>
            <person name="Perrone G."/>
            <person name="Piumi F."/>
            <person name="Punt P.J."/>
            <person name="Ram A.F."/>
            <person name="Ramon A."/>
            <person name="Rauscher S."/>
            <person name="Record E."/>
            <person name="Riano-Pachon D.M."/>
            <person name="Robert V."/>
            <person name="Roehrig J."/>
            <person name="Ruller R."/>
            <person name="Salamov A."/>
            <person name="Salih N.S."/>
            <person name="Samson R.A."/>
            <person name="Sandor E."/>
            <person name="Sanguinetti M."/>
            <person name="Schuetze T."/>
            <person name="Sepcic K."/>
            <person name="Shelest E."/>
            <person name="Sherlock G."/>
            <person name="Sophianopoulou V."/>
            <person name="Squina F.M."/>
            <person name="Sun H."/>
            <person name="Susca A."/>
            <person name="Todd R.B."/>
            <person name="Tsang A."/>
            <person name="Unkles S.E."/>
            <person name="van de Wiele N."/>
            <person name="van Rossen-Uffink D."/>
            <person name="Oliveira J.V."/>
            <person name="Vesth T.C."/>
            <person name="Visser J."/>
            <person name="Yu J.-H."/>
            <person name="Zhou M."/>
            <person name="Andersen M.R."/>
            <person name="Archer D.B."/>
            <person name="Baker S.E."/>
            <person name="Benoit I."/>
            <person name="Brakhage A.A."/>
            <person name="Braus G.H."/>
            <person name="Fischer R."/>
            <person name="Frisvad J.C."/>
            <person name="Goldman G.H."/>
            <person name="Houbraken J."/>
            <person name="Oakley B."/>
            <person name="Pocsi I."/>
            <person name="Scazzocchio C."/>
            <person name="Seiboth B."/>
            <person name="vanKuyk P.A."/>
            <person name="Wortman J."/>
            <person name="Dyer P.S."/>
            <person name="Grigoriev I.V."/>
        </authorList>
    </citation>
    <scope>NUCLEOTIDE SEQUENCE [LARGE SCALE GENOMIC DNA]</scope>
    <source>
        <strain evidence="11">DTO 134E9</strain>
    </source>
</reference>
<dbReference type="GO" id="GO:0020037">
    <property type="term" value="F:heme binding"/>
    <property type="evidence" value="ECO:0007669"/>
    <property type="project" value="InterPro"/>
</dbReference>
<evidence type="ECO:0008006" key="12">
    <source>
        <dbReference type="Google" id="ProtNLM"/>
    </source>
</evidence>
<dbReference type="InterPro" id="IPR001128">
    <property type="entry name" value="Cyt_P450"/>
</dbReference>
<dbReference type="GO" id="GO:0005506">
    <property type="term" value="F:iron ion binding"/>
    <property type="evidence" value="ECO:0007669"/>
    <property type="project" value="InterPro"/>
</dbReference>
<dbReference type="PRINTS" id="PR00463">
    <property type="entry name" value="EP450I"/>
</dbReference>
<keyword evidence="6 8" id="KW-0408">Iron</keyword>
<dbReference type="InterPro" id="IPR036396">
    <property type="entry name" value="Cyt_P450_sf"/>
</dbReference>
<dbReference type="PRINTS" id="PR00385">
    <property type="entry name" value="P450"/>
</dbReference>
<dbReference type="PROSITE" id="PS00086">
    <property type="entry name" value="CYTOCHROME_P450"/>
    <property type="match status" value="1"/>
</dbReference>
<dbReference type="Pfam" id="PF00067">
    <property type="entry name" value="p450"/>
    <property type="match status" value="1"/>
</dbReference>
<feature type="binding site" description="axial binding residue" evidence="8">
    <location>
        <position position="427"/>
    </location>
    <ligand>
        <name>heme</name>
        <dbReference type="ChEBI" id="CHEBI:30413"/>
    </ligand>
    <ligandPart>
        <name>Fe</name>
        <dbReference type="ChEBI" id="CHEBI:18248"/>
    </ligandPart>
</feature>
<dbReference type="InterPro" id="IPR050121">
    <property type="entry name" value="Cytochrome_P450_monoxygenase"/>
</dbReference>
<evidence type="ECO:0000313" key="11">
    <source>
        <dbReference type="Proteomes" id="UP000184383"/>
    </source>
</evidence>
<evidence type="ECO:0000256" key="7">
    <source>
        <dbReference type="ARBA" id="ARBA00023033"/>
    </source>
</evidence>
<evidence type="ECO:0000313" key="10">
    <source>
        <dbReference type="EMBL" id="OJJ35540.1"/>
    </source>
</evidence>
<evidence type="ECO:0000256" key="5">
    <source>
        <dbReference type="ARBA" id="ARBA00023002"/>
    </source>
</evidence>
<dbReference type="Proteomes" id="UP000184383">
    <property type="component" value="Unassembled WGS sequence"/>
</dbReference>
<protein>
    <recommendedName>
        <fullName evidence="12">Cytochrome P450</fullName>
    </recommendedName>
</protein>
<proteinExistence type="inferred from homology"/>
<keyword evidence="3 8" id="KW-0349">Heme</keyword>
<evidence type="ECO:0000256" key="1">
    <source>
        <dbReference type="ARBA" id="ARBA00001971"/>
    </source>
</evidence>